<dbReference type="Proteomes" id="UP001374803">
    <property type="component" value="Chromosome"/>
</dbReference>
<evidence type="ECO:0000256" key="1">
    <source>
        <dbReference type="SAM" id="Phobius"/>
    </source>
</evidence>
<evidence type="ECO:0000313" key="2">
    <source>
        <dbReference type="EMBL" id="WXB03915.1"/>
    </source>
</evidence>
<dbReference type="InterPro" id="IPR032307">
    <property type="entry name" value="PepSY_TM-like_2"/>
</dbReference>
<evidence type="ECO:0000313" key="3">
    <source>
        <dbReference type="Proteomes" id="UP001374803"/>
    </source>
</evidence>
<keyword evidence="1" id="KW-0472">Membrane</keyword>
<dbReference type="PANTHER" id="PTHR40115">
    <property type="entry name" value="INNER MEMBRANE PROTEIN WITH PEPSY TM HELIX"/>
    <property type="match status" value="1"/>
</dbReference>
<reference evidence="2" key="1">
    <citation type="submission" date="2021-12" db="EMBL/GenBank/DDBJ databases">
        <title>Discovery of the Pendulisporaceae a myxobacterial family with distinct sporulation behavior and unique specialized metabolism.</title>
        <authorList>
            <person name="Garcia R."/>
            <person name="Popoff A."/>
            <person name="Bader C.D."/>
            <person name="Loehr J."/>
            <person name="Walesch S."/>
            <person name="Walt C."/>
            <person name="Boldt J."/>
            <person name="Bunk B."/>
            <person name="Haeckl F.J.F.P.J."/>
            <person name="Gunesch A.P."/>
            <person name="Birkelbach J."/>
            <person name="Nuebel U."/>
            <person name="Pietschmann T."/>
            <person name="Bach T."/>
            <person name="Mueller R."/>
        </authorList>
    </citation>
    <scope>NUCLEOTIDE SEQUENCE</scope>
    <source>
        <strain evidence="2">MSr11367</strain>
    </source>
</reference>
<accession>A0ABZ2L3Y1</accession>
<feature type="transmembrane region" description="Helical" evidence="1">
    <location>
        <begin position="175"/>
        <end position="196"/>
    </location>
</feature>
<dbReference type="EMBL" id="CP089983">
    <property type="protein sequence ID" value="WXB03915.1"/>
    <property type="molecule type" value="Genomic_DNA"/>
</dbReference>
<feature type="transmembrane region" description="Helical" evidence="1">
    <location>
        <begin position="146"/>
        <end position="168"/>
    </location>
</feature>
<keyword evidence="3" id="KW-1185">Reference proteome</keyword>
<dbReference type="PANTHER" id="PTHR40115:SF1">
    <property type="entry name" value="INNER MEMBRANE PROTEIN WITH PEPSY TM HELIX"/>
    <property type="match status" value="1"/>
</dbReference>
<organism evidence="2 3">
    <name type="scientific">Pendulispora rubella</name>
    <dbReference type="NCBI Taxonomy" id="2741070"/>
    <lineage>
        <taxon>Bacteria</taxon>
        <taxon>Pseudomonadati</taxon>
        <taxon>Myxococcota</taxon>
        <taxon>Myxococcia</taxon>
        <taxon>Myxococcales</taxon>
        <taxon>Sorangiineae</taxon>
        <taxon>Pendulisporaceae</taxon>
        <taxon>Pendulispora</taxon>
    </lineage>
</organism>
<dbReference type="RefSeq" id="WP_394833550.1">
    <property type="nucleotide sequence ID" value="NZ_CP089929.1"/>
</dbReference>
<proteinExistence type="predicted"/>
<sequence>MADGSSRFLLRPWLRAIHRDIGYVAVGLTFIYALSGLAVNHIADWKDGDANFVRYQTTHHFAPLANAANGNSNDDEAVARDVASKLGITEPPREVYRAAPDQLDVQWERRTLHIDTEKGDVIEEGEKPRFFLRLANWLHLNRGKKAWTYVADTYAVALLFLSISGLFMIKGKKGLFGRGAVLALVGIAIPVVYVTLAGGP</sequence>
<keyword evidence="1" id="KW-1133">Transmembrane helix</keyword>
<name>A0ABZ2L3Y1_9BACT</name>
<keyword evidence="1" id="KW-0812">Transmembrane</keyword>
<dbReference type="Pfam" id="PF16357">
    <property type="entry name" value="PepSY_TM_like_2"/>
    <property type="match status" value="1"/>
</dbReference>
<gene>
    <name evidence="2" type="ORF">LVJ94_44290</name>
</gene>
<feature type="transmembrane region" description="Helical" evidence="1">
    <location>
        <begin position="21"/>
        <end position="43"/>
    </location>
</feature>
<protein>
    <submittedName>
        <fullName evidence="2">PepSY-associated TM helix domain-containing protein</fullName>
    </submittedName>
</protein>